<evidence type="ECO:0000313" key="2">
    <source>
        <dbReference type="EMBL" id="ACY99678.1"/>
    </source>
</evidence>
<dbReference type="HOGENOM" id="CLU_3123696_0_0_11"/>
<proteinExistence type="predicted"/>
<evidence type="ECO:0000313" key="3">
    <source>
        <dbReference type="Proteomes" id="UP000001918"/>
    </source>
</evidence>
<dbReference type="Proteomes" id="UP000001918">
    <property type="component" value="Chromosome"/>
</dbReference>
<dbReference type="STRING" id="471852.Tcur_4150"/>
<dbReference type="EMBL" id="CP001738">
    <property type="protein sequence ID" value="ACY99678.1"/>
    <property type="molecule type" value="Genomic_DNA"/>
</dbReference>
<dbReference type="AlphaFoldDB" id="D1A225"/>
<reference evidence="2 3" key="1">
    <citation type="journal article" date="2011" name="Stand. Genomic Sci.">
        <title>Complete genome sequence of Thermomonospora curvata type strain (B9).</title>
        <authorList>
            <person name="Chertkov O."/>
            <person name="Sikorski J."/>
            <person name="Nolan M."/>
            <person name="Lapidus A."/>
            <person name="Lucas S."/>
            <person name="Del Rio T.G."/>
            <person name="Tice H."/>
            <person name="Cheng J.F."/>
            <person name="Goodwin L."/>
            <person name="Pitluck S."/>
            <person name="Liolios K."/>
            <person name="Ivanova N."/>
            <person name="Mavromatis K."/>
            <person name="Mikhailova N."/>
            <person name="Ovchinnikova G."/>
            <person name="Pati A."/>
            <person name="Chen A."/>
            <person name="Palaniappan K."/>
            <person name="Djao O.D."/>
            <person name="Land M."/>
            <person name="Hauser L."/>
            <person name="Chang Y.J."/>
            <person name="Jeffries C.D."/>
            <person name="Brettin T."/>
            <person name="Han C."/>
            <person name="Detter J.C."/>
            <person name="Rohde M."/>
            <person name="Goker M."/>
            <person name="Woyke T."/>
            <person name="Bristow J."/>
            <person name="Eisen J.A."/>
            <person name="Markowitz V."/>
            <person name="Hugenholtz P."/>
            <person name="Klenk H.P."/>
            <person name="Kyrpides N.C."/>
        </authorList>
    </citation>
    <scope>NUCLEOTIDE SEQUENCE [LARGE SCALE GENOMIC DNA]</scope>
    <source>
        <strain evidence="3">ATCC 19995 / DSM 43183 / JCM 3096 / KCTC 9072 / NBRC 15933 / NCIMB 10081 / Henssen B9</strain>
    </source>
</reference>
<keyword evidence="3" id="KW-1185">Reference proteome</keyword>
<accession>D1A225</accession>
<gene>
    <name evidence="2" type="ordered locus">Tcur_4150</name>
</gene>
<keyword evidence="1" id="KW-0472">Membrane</keyword>
<keyword evidence="1" id="KW-1133">Transmembrane helix</keyword>
<sequence>MKVAFASLIRVGLAIVVGLVAVLLIVCGPIVYLLGLDDEELNAGPTSARQ</sequence>
<feature type="transmembrane region" description="Helical" evidence="1">
    <location>
        <begin position="12"/>
        <end position="35"/>
    </location>
</feature>
<dbReference type="KEGG" id="tcu:Tcur_4150"/>
<name>D1A225_THECD</name>
<evidence type="ECO:0000256" key="1">
    <source>
        <dbReference type="SAM" id="Phobius"/>
    </source>
</evidence>
<protein>
    <submittedName>
        <fullName evidence="2">Uncharacterized protein</fullName>
    </submittedName>
</protein>
<organism evidence="2 3">
    <name type="scientific">Thermomonospora curvata (strain ATCC 19995 / DSM 43183 / JCM 3096 / KCTC 9072 / NBRC 15933 / NCIMB 10081 / Henssen B9)</name>
    <dbReference type="NCBI Taxonomy" id="471852"/>
    <lineage>
        <taxon>Bacteria</taxon>
        <taxon>Bacillati</taxon>
        <taxon>Actinomycetota</taxon>
        <taxon>Actinomycetes</taxon>
        <taxon>Streptosporangiales</taxon>
        <taxon>Thermomonosporaceae</taxon>
        <taxon>Thermomonospora</taxon>
    </lineage>
</organism>
<keyword evidence="1" id="KW-0812">Transmembrane</keyword>